<feature type="transmembrane region" description="Helical" evidence="10">
    <location>
        <begin position="387"/>
        <end position="408"/>
    </location>
</feature>
<feature type="transmembrane region" description="Helical" evidence="10">
    <location>
        <begin position="170"/>
        <end position="191"/>
    </location>
</feature>
<keyword evidence="3" id="KW-1003">Cell membrane</keyword>
<dbReference type="InterPro" id="IPR036514">
    <property type="entry name" value="SGNH_hydro_sf"/>
</dbReference>
<dbReference type="InterPro" id="IPR050879">
    <property type="entry name" value="Acyltransferase_3"/>
</dbReference>
<feature type="transmembrane region" description="Helical" evidence="10">
    <location>
        <begin position="238"/>
        <end position="257"/>
    </location>
</feature>
<dbReference type="Proteomes" id="UP000031829">
    <property type="component" value="Chromosome"/>
</dbReference>
<evidence type="ECO:0000256" key="3">
    <source>
        <dbReference type="ARBA" id="ARBA00022475"/>
    </source>
</evidence>
<dbReference type="KEGG" id="bmeg:BG04_2880"/>
<comment type="similarity">
    <text evidence="2">Belongs to the acyltransferase 3 family.</text>
</comment>
<dbReference type="CDD" id="cd01840">
    <property type="entry name" value="SGNH_hydrolase_yrhL_like"/>
    <property type="match status" value="1"/>
</dbReference>
<evidence type="ECO:0000256" key="1">
    <source>
        <dbReference type="ARBA" id="ARBA00004651"/>
    </source>
</evidence>
<dbReference type="EMBL" id="CP009920">
    <property type="protein sequence ID" value="AJI20784.1"/>
    <property type="molecule type" value="Genomic_DNA"/>
</dbReference>
<evidence type="ECO:0000256" key="6">
    <source>
        <dbReference type="ARBA" id="ARBA00022989"/>
    </source>
</evidence>
<feature type="transmembrane region" description="Helical" evidence="10">
    <location>
        <begin position="206"/>
        <end position="226"/>
    </location>
</feature>
<comment type="subcellular location">
    <subcellularLocation>
        <location evidence="1">Cell membrane</location>
        <topology evidence="1">Multi-pass membrane protein</topology>
    </subcellularLocation>
</comment>
<feature type="transmembrane region" description="Helical" evidence="10">
    <location>
        <begin position="12"/>
        <end position="32"/>
    </location>
</feature>
<name>A0A0B6ALS2_PRIM2</name>
<dbReference type="RefSeq" id="WP_034654482.1">
    <property type="nucleotide sequence ID" value="NZ_BCVB01000014.1"/>
</dbReference>
<dbReference type="GeneID" id="93640946"/>
<feature type="domain" description="Acyltransferase 3" evidence="11">
    <location>
        <begin position="11"/>
        <end position="343"/>
    </location>
</feature>
<evidence type="ECO:0000256" key="4">
    <source>
        <dbReference type="ARBA" id="ARBA00022679"/>
    </source>
</evidence>
<feature type="transmembrane region" description="Helical" evidence="10">
    <location>
        <begin position="142"/>
        <end position="163"/>
    </location>
</feature>
<dbReference type="GO" id="GO:0005886">
    <property type="term" value="C:plasma membrane"/>
    <property type="evidence" value="ECO:0007669"/>
    <property type="project" value="UniProtKB-SubCell"/>
</dbReference>
<dbReference type="AlphaFoldDB" id="A0A0B6ALS2"/>
<evidence type="ECO:0000313" key="13">
    <source>
        <dbReference type="Proteomes" id="UP000031829"/>
    </source>
</evidence>
<dbReference type="GO" id="GO:0016747">
    <property type="term" value="F:acyltransferase activity, transferring groups other than amino-acyl groups"/>
    <property type="evidence" value="ECO:0007669"/>
    <property type="project" value="InterPro"/>
</dbReference>
<evidence type="ECO:0000256" key="10">
    <source>
        <dbReference type="SAM" id="Phobius"/>
    </source>
</evidence>
<keyword evidence="5 10" id="KW-0812">Transmembrane</keyword>
<evidence type="ECO:0000313" key="12">
    <source>
        <dbReference type="EMBL" id="AJI20784.1"/>
    </source>
</evidence>
<dbReference type="InterPro" id="IPR002656">
    <property type="entry name" value="Acyl_transf_3_dom"/>
</dbReference>
<sequence>MSAKEKKNRYIYSLDGLRAFAVMSVIAYHLGFGWASGGFLGVDVFFVLSGYLITSILLVQSWENPLKNLKHFWISRTRRLLPAVYVMVVLTAAWVILFNRPLLTTLRGDALSSIFYMSNWWFIFHKVSYFDSFGSPSPLKNLWSLAIEEQFYIVWPLVLLLGLKFIKKKGILSLFILAGVMASAILMSFLYEPGGDPSRIYYGTDTRLFALLIGCLLAFAWPMYRLSSKNLPAVGKQVLNAVSMVSFFVFILCVWSVDEYTHASFLYQGGMLLICLNAAVLVATISHPSSFLGKALSFKPLRWLGTRSYGIYLWHYPVIVLTTPVSEIGRPVYWHALLQVGLTFIIAELSYRYIEVPIRTRGFRYYFRHYHPRELFKWRNLSRSRQAVLGSLIFFLALFTADMTSFAISTQQKDETKAKETEVKIQTNHKENASTSVKDKNKAADKKAENAEKSSGEEKSDAKEKQQPNSYRDVLAIGDSVMLDIAPNLKEMPLSITIDGKVGRQLNEALQLTPSYQAFNNPNSAVIIELGTNGYFTNEELEQLLKAFSHADVYLVNTRVPRSWESTVNKNLKAASEKFDHVTLVDWHSEASKHPEYFTSDGVHLVPEGSRALTKLIEERMNLEVKAESRS</sequence>
<evidence type="ECO:0000256" key="2">
    <source>
        <dbReference type="ARBA" id="ARBA00007400"/>
    </source>
</evidence>
<evidence type="ECO:0000256" key="7">
    <source>
        <dbReference type="ARBA" id="ARBA00023136"/>
    </source>
</evidence>
<feature type="transmembrane region" description="Helical" evidence="10">
    <location>
        <begin position="38"/>
        <end position="59"/>
    </location>
</feature>
<dbReference type="GO" id="GO:0009103">
    <property type="term" value="P:lipopolysaccharide biosynthetic process"/>
    <property type="evidence" value="ECO:0007669"/>
    <property type="project" value="TreeGrafter"/>
</dbReference>
<keyword evidence="8 12" id="KW-0012">Acyltransferase</keyword>
<dbReference type="Pfam" id="PF01757">
    <property type="entry name" value="Acyl_transf_3"/>
    <property type="match status" value="1"/>
</dbReference>
<evidence type="ECO:0000256" key="5">
    <source>
        <dbReference type="ARBA" id="ARBA00022692"/>
    </source>
</evidence>
<dbReference type="PANTHER" id="PTHR23028:SF53">
    <property type="entry name" value="ACYL_TRANSF_3 DOMAIN-CONTAINING PROTEIN"/>
    <property type="match status" value="1"/>
</dbReference>
<dbReference type="SUPFAM" id="SSF52266">
    <property type="entry name" value="SGNH hydrolase"/>
    <property type="match status" value="1"/>
</dbReference>
<reference evidence="12 13" key="1">
    <citation type="journal article" date="2015" name="Genome Announc.">
        <title>Complete genome sequences for 35 biothreat assay-relevant bacillus species.</title>
        <authorList>
            <person name="Johnson S.L."/>
            <person name="Daligault H.E."/>
            <person name="Davenport K.W."/>
            <person name="Jaissle J."/>
            <person name="Frey K.G."/>
            <person name="Ladner J.T."/>
            <person name="Broomall S.M."/>
            <person name="Bishop-Lilly K.A."/>
            <person name="Bruce D.C."/>
            <person name="Gibbons H.S."/>
            <person name="Coyne S.R."/>
            <person name="Lo C.C."/>
            <person name="Meincke L."/>
            <person name="Munk A.C."/>
            <person name="Koroleva G.I."/>
            <person name="Rosenzweig C.N."/>
            <person name="Palacios G.F."/>
            <person name="Redden C.L."/>
            <person name="Minogue T.D."/>
            <person name="Chain P.S."/>
        </authorList>
    </citation>
    <scope>NUCLEOTIDE SEQUENCE [LARGE SCALE GENOMIC DNA]</scope>
    <source>
        <strain evidence="13">ATCC 14581 / DSM 32 / JCM 2506 / NBRC 15308 / NCIMB 9376 / NCTC 10342 / NRRL B-14308 / VKM B-512</strain>
    </source>
</reference>
<keyword evidence="4 12" id="KW-0808">Transferase</keyword>
<feature type="region of interest" description="Disordered" evidence="9">
    <location>
        <begin position="417"/>
        <end position="470"/>
    </location>
</feature>
<feature type="transmembrane region" description="Helical" evidence="10">
    <location>
        <begin position="332"/>
        <end position="354"/>
    </location>
</feature>
<feature type="transmembrane region" description="Helical" evidence="10">
    <location>
        <begin position="80"/>
        <end position="98"/>
    </location>
</feature>
<proteinExistence type="inferred from homology"/>
<organism evidence="12 13">
    <name type="scientific">Priestia megaterium (strain ATCC 14581 / DSM 32 / CCUG 1817 / JCM 2506 / NBRC 15308 / NCIMB 9376 / NCTC 10342 / NRRL B-14308 / VKM B-512 / Ford 19)</name>
    <name type="common">Bacillus megaterium</name>
    <dbReference type="NCBI Taxonomy" id="1348623"/>
    <lineage>
        <taxon>Bacteria</taxon>
        <taxon>Bacillati</taxon>
        <taxon>Bacillota</taxon>
        <taxon>Bacilli</taxon>
        <taxon>Bacillales</taxon>
        <taxon>Bacillaceae</taxon>
        <taxon>Priestia</taxon>
    </lineage>
</organism>
<keyword evidence="6 10" id="KW-1133">Transmembrane helix</keyword>
<evidence type="ECO:0000259" key="11">
    <source>
        <dbReference type="Pfam" id="PF01757"/>
    </source>
</evidence>
<dbReference type="HOGENOM" id="CLU_005679_11_2_9"/>
<feature type="transmembrane region" description="Helical" evidence="10">
    <location>
        <begin position="269"/>
        <end position="288"/>
    </location>
</feature>
<protein>
    <submittedName>
        <fullName evidence="12">Acyltransferase family protein</fullName>
    </submittedName>
</protein>
<dbReference type="PANTHER" id="PTHR23028">
    <property type="entry name" value="ACETYLTRANSFERASE"/>
    <property type="match status" value="1"/>
</dbReference>
<evidence type="ECO:0000256" key="9">
    <source>
        <dbReference type="SAM" id="MobiDB-lite"/>
    </source>
</evidence>
<feature type="compositionally biased region" description="Basic and acidic residues" evidence="9">
    <location>
        <begin position="417"/>
        <end position="466"/>
    </location>
</feature>
<accession>A0A0B6ALS2</accession>
<gene>
    <name evidence="12" type="ORF">BG04_2880</name>
</gene>
<dbReference type="Gene3D" id="3.40.50.1110">
    <property type="entry name" value="SGNH hydrolase"/>
    <property type="match status" value="1"/>
</dbReference>
<evidence type="ECO:0000256" key="8">
    <source>
        <dbReference type="ARBA" id="ARBA00023315"/>
    </source>
</evidence>
<keyword evidence="7 10" id="KW-0472">Membrane</keyword>
<feature type="transmembrane region" description="Helical" evidence="10">
    <location>
        <begin position="309"/>
        <end position="326"/>
    </location>
</feature>